<dbReference type="RefSeq" id="WP_282213694.1">
    <property type="nucleotide sequence ID" value="NZ_OX458332.1"/>
</dbReference>
<keyword evidence="1" id="KW-0378">Hydrolase</keyword>
<dbReference type="InterPro" id="IPR021679">
    <property type="entry name" value="Toxin_endonuclease_YhaV"/>
</dbReference>
<dbReference type="EC" id="3.1.-.-" evidence="1"/>
<dbReference type="Pfam" id="PF11663">
    <property type="entry name" value="Toxin_YhaV"/>
    <property type="match status" value="1"/>
</dbReference>
<dbReference type="Proteomes" id="UP001158598">
    <property type="component" value="Chromosome"/>
</dbReference>
<dbReference type="GO" id="GO:0016787">
    <property type="term" value="F:hydrolase activity"/>
    <property type="evidence" value="ECO:0007669"/>
    <property type="project" value="UniProtKB-KW"/>
</dbReference>
<evidence type="ECO:0000313" key="2">
    <source>
        <dbReference type="Proteomes" id="UP001158598"/>
    </source>
</evidence>
<evidence type="ECO:0000313" key="1">
    <source>
        <dbReference type="EMBL" id="CAI8800877.1"/>
    </source>
</evidence>
<dbReference type="GO" id="GO:0110001">
    <property type="term" value="C:toxin-antitoxin complex"/>
    <property type="evidence" value="ECO:0007669"/>
    <property type="project" value="InterPro"/>
</dbReference>
<dbReference type="AlphaFoldDB" id="A0AA35XYA5"/>
<dbReference type="GO" id="GO:0004540">
    <property type="term" value="F:RNA nuclease activity"/>
    <property type="evidence" value="ECO:0007669"/>
    <property type="project" value="InterPro"/>
</dbReference>
<name>A0AA35XYA5_METCP</name>
<gene>
    <name evidence="1" type="ORF">MCNOR_1567</name>
</gene>
<accession>A0AA35XYA5</accession>
<dbReference type="EMBL" id="OX458332">
    <property type="protein sequence ID" value="CAI8800877.1"/>
    <property type="molecule type" value="Genomic_DNA"/>
</dbReference>
<protein>
    <submittedName>
        <fullName evidence="1">Toxin YhaV</fullName>
        <ecNumber evidence="1">3.1.-.-</ecNumber>
    </submittedName>
</protein>
<sequence length="189" mass="21439">MSGAPLVVNGWALFAHPIFLDQLDALTAQVEALERKDPVGYVKKNATKRLAAIAKLAFEVIPQDPTRPEYRQGDTLGPEHKHWFRAKFFQQYRLFFRYHAQARVIVYAWVNDEDTKRAYDSADDAYRVFRRMLDSGRPPSDWGQLLAEARAESERLRRLASGGRGLNCRTTEVGLPTDATLGVRPPIPA</sequence>
<organism evidence="1 2">
    <name type="scientific">Methylococcus capsulatus</name>
    <dbReference type="NCBI Taxonomy" id="414"/>
    <lineage>
        <taxon>Bacteria</taxon>
        <taxon>Pseudomonadati</taxon>
        <taxon>Pseudomonadota</taxon>
        <taxon>Gammaproteobacteria</taxon>
        <taxon>Methylococcales</taxon>
        <taxon>Methylococcaceae</taxon>
        <taxon>Methylococcus</taxon>
    </lineage>
</organism>
<reference evidence="1" key="1">
    <citation type="submission" date="2023-03" db="EMBL/GenBank/DDBJ databases">
        <authorList>
            <person name="Pearce D."/>
        </authorList>
    </citation>
    <scope>NUCLEOTIDE SEQUENCE</scope>
    <source>
        <strain evidence="1">Mc</strain>
    </source>
</reference>
<proteinExistence type="predicted"/>